<organism evidence="2">
    <name type="scientific">marine sediment metagenome</name>
    <dbReference type="NCBI Taxonomy" id="412755"/>
    <lineage>
        <taxon>unclassified sequences</taxon>
        <taxon>metagenomes</taxon>
        <taxon>ecological metagenomes</taxon>
    </lineage>
</organism>
<gene>
    <name evidence="2" type="ORF">LCGC14_0618880</name>
</gene>
<dbReference type="AlphaFoldDB" id="A0A0F9UDW8"/>
<evidence type="ECO:0000313" key="2">
    <source>
        <dbReference type="EMBL" id="KKN51788.1"/>
    </source>
</evidence>
<feature type="coiled-coil region" evidence="1">
    <location>
        <begin position="109"/>
        <end position="147"/>
    </location>
</feature>
<comment type="caution">
    <text evidence="2">The sequence shown here is derived from an EMBL/GenBank/DDBJ whole genome shotgun (WGS) entry which is preliminary data.</text>
</comment>
<accession>A0A0F9UDW8</accession>
<keyword evidence="1" id="KW-0175">Coiled coil</keyword>
<dbReference type="EMBL" id="LAZR01001048">
    <property type="protein sequence ID" value="KKN51788.1"/>
    <property type="molecule type" value="Genomic_DNA"/>
</dbReference>
<sequence length="163" mass="19717">MSYYKHKPRWAYAPNKNNFGKFASEVKDLQLEWKILKTEISQKHSDYMSNVQSPYLSIERKIVKDHKHEYPEYMDLMNKRDEYKKNWHSLHSRIREIELTITSYNSIKYGNYDDNRETIQKRAKELAEKETESIEQDKRDLEQFKDEGIVEAYEKIGADKKNE</sequence>
<protein>
    <submittedName>
        <fullName evidence="2">Uncharacterized protein</fullName>
    </submittedName>
</protein>
<evidence type="ECO:0000256" key="1">
    <source>
        <dbReference type="SAM" id="Coils"/>
    </source>
</evidence>
<reference evidence="2" key="1">
    <citation type="journal article" date="2015" name="Nature">
        <title>Complex archaea that bridge the gap between prokaryotes and eukaryotes.</title>
        <authorList>
            <person name="Spang A."/>
            <person name="Saw J.H."/>
            <person name="Jorgensen S.L."/>
            <person name="Zaremba-Niedzwiedzka K."/>
            <person name="Martijn J."/>
            <person name="Lind A.E."/>
            <person name="van Eijk R."/>
            <person name="Schleper C."/>
            <person name="Guy L."/>
            <person name="Ettema T.J."/>
        </authorList>
    </citation>
    <scope>NUCLEOTIDE SEQUENCE</scope>
</reference>
<proteinExistence type="predicted"/>
<name>A0A0F9UDW8_9ZZZZ</name>